<dbReference type="RefSeq" id="WP_168081083.1">
    <property type="nucleotide sequence ID" value="NZ_JAAVJI010000001.1"/>
</dbReference>
<dbReference type="Gene3D" id="1.10.10.10">
    <property type="entry name" value="Winged helix-like DNA-binding domain superfamily/Winged helix DNA-binding domain"/>
    <property type="match status" value="1"/>
</dbReference>
<protein>
    <submittedName>
        <fullName evidence="5">Helix-turn-helix domain-containing protein</fullName>
    </submittedName>
</protein>
<evidence type="ECO:0000313" key="5">
    <source>
        <dbReference type="EMBL" id="NJO99697.1"/>
    </source>
</evidence>
<comment type="caution">
    <text evidence="5">The sequence shown here is derived from an EMBL/GenBank/DDBJ whole genome shotgun (WGS) entry which is preliminary data.</text>
</comment>
<dbReference type="Pfam" id="PF00196">
    <property type="entry name" value="GerE"/>
    <property type="match status" value="1"/>
</dbReference>
<keyword evidence="3" id="KW-0804">Transcription</keyword>
<keyword evidence="6" id="KW-1185">Reference proteome</keyword>
<dbReference type="PANTHER" id="PTHR44688:SF16">
    <property type="entry name" value="DNA-BINDING TRANSCRIPTIONAL ACTIVATOR DEVR_DOSR"/>
    <property type="match status" value="1"/>
</dbReference>
<dbReference type="SUPFAM" id="SSF46894">
    <property type="entry name" value="C-terminal effector domain of the bipartite response regulators"/>
    <property type="match status" value="1"/>
</dbReference>
<dbReference type="InterPro" id="IPR000792">
    <property type="entry name" value="Tscrpt_reg_LuxR_C"/>
</dbReference>
<gene>
    <name evidence="5" type="ORF">HBH25_02300</name>
</gene>
<dbReference type="PRINTS" id="PR00038">
    <property type="entry name" value="HTHLUXR"/>
</dbReference>
<dbReference type="SMART" id="SM00421">
    <property type="entry name" value="HTH_LUXR"/>
    <property type="match status" value="1"/>
</dbReference>
<dbReference type="EMBL" id="JAAVJI010000001">
    <property type="protein sequence ID" value="NJO99697.1"/>
    <property type="molecule type" value="Genomic_DNA"/>
</dbReference>
<name>A0ABX0Y8P7_9PSED</name>
<reference evidence="5 6" key="1">
    <citation type="submission" date="2020-03" db="EMBL/GenBank/DDBJ databases">
        <authorList>
            <person name="Wang L."/>
            <person name="He N."/>
            <person name="Li Y."/>
            <person name="Fang Y."/>
            <person name="Zhang F."/>
        </authorList>
    </citation>
    <scope>NUCLEOTIDE SEQUENCE [LARGE SCALE GENOMIC DNA]</scope>
    <source>
        <strain evidence="6">hsmgli-8</strain>
    </source>
</reference>
<dbReference type="PANTHER" id="PTHR44688">
    <property type="entry name" value="DNA-BINDING TRANSCRIPTIONAL ACTIVATOR DEVR_DOSR"/>
    <property type="match status" value="1"/>
</dbReference>
<keyword evidence="2" id="KW-0238">DNA-binding</keyword>
<dbReference type="InterPro" id="IPR036388">
    <property type="entry name" value="WH-like_DNA-bd_sf"/>
</dbReference>
<evidence type="ECO:0000256" key="3">
    <source>
        <dbReference type="ARBA" id="ARBA00023163"/>
    </source>
</evidence>
<dbReference type="InterPro" id="IPR016032">
    <property type="entry name" value="Sig_transdc_resp-reg_C-effctor"/>
</dbReference>
<dbReference type="PROSITE" id="PS00622">
    <property type="entry name" value="HTH_LUXR_1"/>
    <property type="match status" value="1"/>
</dbReference>
<keyword evidence="1" id="KW-0805">Transcription regulation</keyword>
<evidence type="ECO:0000313" key="6">
    <source>
        <dbReference type="Proteomes" id="UP000746535"/>
    </source>
</evidence>
<evidence type="ECO:0000256" key="2">
    <source>
        <dbReference type="ARBA" id="ARBA00023125"/>
    </source>
</evidence>
<accession>A0ABX0Y8P7</accession>
<feature type="domain" description="HTH luxR-type" evidence="4">
    <location>
        <begin position="11"/>
        <end position="76"/>
    </location>
</feature>
<sequence length="100" mass="11303">MPMNLLNALVAKALPIRLTRKETITLEWAGRGKTSWEISRIIGCSESTVNFHIGNARRKFGVRSRHLAVLLALQNNLIDVSAYTFHNQDKDCNGVEHCDR</sequence>
<evidence type="ECO:0000259" key="4">
    <source>
        <dbReference type="PROSITE" id="PS50043"/>
    </source>
</evidence>
<dbReference type="PROSITE" id="PS50043">
    <property type="entry name" value="HTH_LUXR_2"/>
    <property type="match status" value="1"/>
</dbReference>
<organism evidence="5 6">
    <name type="scientific">Pseudomonas quercus</name>
    <dbReference type="NCBI Taxonomy" id="2722792"/>
    <lineage>
        <taxon>Bacteria</taxon>
        <taxon>Pseudomonadati</taxon>
        <taxon>Pseudomonadota</taxon>
        <taxon>Gammaproteobacteria</taxon>
        <taxon>Pseudomonadales</taxon>
        <taxon>Pseudomonadaceae</taxon>
        <taxon>Pseudomonas</taxon>
    </lineage>
</organism>
<evidence type="ECO:0000256" key="1">
    <source>
        <dbReference type="ARBA" id="ARBA00023015"/>
    </source>
</evidence>
<proteinExistence type="predicted"/>
<dbReference type="CDD" id="cd06170">
    <property type="entry name" value="LuxR_C_like"/>
    <property type="match status" value="1"/>
</dbReference>
<dbReference type="Proteomes" id="UP000746535">
    <property type="component" value="Unassembled WGS sequence"/>
</dbReference>